<name>A0A6G8KU33_9MICO</name>
<dbReference type="PANTHER" id="PTHR30353">
    <property type="entry name" value="INNER MEMBRANE PROTEIN DEDA-RELATED"/>
    <property type="match status" value="1"/>
</dbReference>
<dbReference type="GO" id="GO:0005886">
    <property type="term" value="C:plasma membrane"/>
    <property type="evidence" value="ECO:0007669"/>
    <property type="project" value="UniProtKB-SubCell"/>
</dbReference>
<dbReference type="PANTHER" id="PTHR30353:SF0">
    <property type="entry name" value="TRANSMEMBRANE PROTEIN"/>
    <property type="match status" value="1"/>
</dbReference>
<evidence type="ECO:0000259" key="8">
    <source>
        <dbReference type="Pfam" id="PF09335"/>
    </source>
</evidence>
<sequence length="167" mass="17962">MNPADWPLPLFVVWLIMYAVIIFRARGTYLLGRLARRGVSRIQRVERIMQSGRYQHAEQLLRRYGAAAVAVSFLLIGVQTVVNLAAGSIGMSLRRYLPALGLGGAVWALIYSTVGLVGLSAIVTAYRESPAVTLGLSAVFVAAIVGLTVGLRRAETGPDPADPDPED</sequence>
<evidence type="ECO:0000256" key="5">
    <source>
        <dbReference type="ARBA" id="ARBA00022989"/>
    </source>
</evidence>
<feature type="transmembrane region" description="Helical" evidence="7">
    <location>
        <begin position="64"/>
        <end position="86"/>
    </location>
</feature>
<evidence type="ECO:0000256" key="2">
    <source>
        <dbReference type="ARBA" id="ARBA00010792"/>
    </source>
</evidence>
<accession>A0A6G8KU33</accession>
<dbReference type="KEGG" id="blut:EW640_01670"/>
<feature type="transmembrane region" description="Helical" evidence="7">
    <location>
        <begin position="106"/>
        <end position="126"/>
    </location>
</feature>
<evidence type="ECO:0000256" key="4">
    <source>
        <dbReference type="ARBA" id="ARBA00022692"/>
    </source>
</evidence>
<feature type="transmembrane region" description="Helical" evidence="7">
    <location>
        <begin position="133"/>
        <end position="151"/>
    </location>
</feature>
<feature type="domain" description="VTT" evidence="8">
    <location>
        <begin position="13"/>
        <end position="115"/>
    </location>
</feature>
<dbReference type="Proteomes" id="UP000501518">
    <property type="component" value="Chromosome"/>
</dbReference>
<dbReference type="InterPro" id="IPR032816">
    <property type="entry name" value="VTT_dom"/>
</dbReference>
<evidence type="ECO:0000313" key="9">
    <source>
        <dbReference type="EMBL" id="QIN28133.1"/>
    </source>
</evidence>
<feature type="transmembrane region" description="Helical" evidence="7">
    <location>
        <begin position="6"/>
        <end position="23"/>
    </location>
</feature>
<keyword evidence="3 7" id="KW-1003">Cell membrane</keyword>
<evidence type="ECO:0000256" key="3">
    <source>
        <dbReference type="ARBA" id="ARBA00022475"/>
    </source>
</evidence>
<dbReference type="InterPro" id="IPR032818">
    <property type="entry name" value="DedA-like"/>
</dbReference>
<comment type="similarity">
    <text evidence="2 7">Belongs to the DedA family.</text>
</comment>
<dbReference type="AlphaFoldDB" id="A0A6G8KU33"/>
<evidence type="ECO:0000256" key="7">
    <source>
        <dbReference type="RuleBase" id="RU367016"/>
    </source>
</evidence>
<protein>
    <recommendedName>
        <fullName evidence="8">VTT domain-containing protein</fullName>
    </recommendedName>
</protein>
<gene>
    <name evidence="9" type="ORF">EW640_01670</name>
</gene>
<dbReference type="RefSeq" id="WP_165882680.1">
    <property type="nucleotide sequence ID" value="NZ_CP035810.1"/>
</dbReference>
<keyword evidence="4 7" id="KW-0812">Transmembrane</keyword>
<dbReference type="EMBL" id="CP035810">
    <property type="protein sequence ID" value="QIN28133.1"/>
    <property type="molecule type" value="Genomic_DNA"/>
</dbReference>
<evidence type="ECO:0000313" key="10">
    <source>
        <dbReference type="Proteomes" id="UP000501518"/>
    </source>
</evidence>
<organism evidence="9 10">
    <name type="scientific">Brevibacterium luteolum</name>
    <dbReference type="NCBI Taxonomy" id="199591"/>
    <lineage>
        <taxon>Bacteria</taxon>
        <taxon>Bacillati</taxon>
        <taxon>Actinomycetota</taxon>
        <taxon>Actinomycetes</taxon>
        <taxon>Micrococcales</taxon>
        <taxon>Brevibacteriaceae</taxon>
        <taxon>Brevibacterium</taxon>
    </lineage>
</organism>
<keyword evidence="5 7" id="KW-1133">Transmembrane helix</keyword>
<reference evidence="9 10" key="1">
    <citation type="submission" date="2019-02" db="EMBL/GenBank/DDBJ databases">
        <title>Complete Genome Sequence and Methylome Analysis of Brevibacterium luteolum NEB1784.</title>
        <authorList>
            <person name="Fomenkov A."/>
            <person name="Roberts R.J."/>
        </authorList>
    </citation>
    <scope>NUCLEOTIDE SEQUENCE [LARGE SCALE GENOMIC DNA]</scope>
    <source>
        <strain evidence="9 10">NEB1784</strain>
    </source>
</reference>
<evidence type="ECO:0000256" key="1">
    <source>
        <dbReference type="ARBA" id="ARBA00004651"/>
    </source>
</evidence>
<keyword evidence="6 7" id="KW-0472">Membrane</keyword>
<comment type="subcellular location">
    <subcellularLocation>
        <location evidence="1 7">Cell membrane</location>
        <topology evidence="1 7">Multi-pass membrane protein</topology>
    </subcellularLocation>
</comment>
<proteinExistence type="inferred from homology"/>
<dbReference type="Pfam" id="PF09335">
    <property type="entry name" value="VTT_dom"/>
    <property type="match status" value="1"/>
</dbReference>
<evidence type="ECO:0000256" key="6">
    <source>
        <dbReference type="ARBA" id="ARBA00023136"/>
    </source>
</evidence>